<reference evidence="1 2" key="1">
    <citation type="journal article" date="2018" name="Nat. Biotechnol.">
        <title>A standardized bacterial taxonomy based on genome phylogeny substantially revises the tree of life.</title>
        <authorList>
            <person name="Parks D.H."/>
            <person name="Chuvochina M."/>
            <person name="Waite D.W."/>
            <person name="Rinke C."/>
            <person name="Skarshewski A."/>
            <person name="Chaumeil P.A."/>
            <person name="Hugenholtz P."/>
        </authorList>
    </citation>
    <scope>NUCLEOTIDE SEQUENCE [LARGE SCALE GENOMIC DNA]</scope>
    <source>
        <strain evidence="1">UBA10227</strain>
    </source>
</reference>
<evidence type="ECO:0000313" key="2">
    <source>
        <dbReference type="Proteomes" id="UP000263268"/>
    </source>
</evidence>
<comment type="caution">
    <text evidence="1">The sequence shown here is derived from an EMBL/GenBank/DDBJ whole genome shotgun (WGS) entry which is preliminary data.</text>
</comment>
<dbReference type="AlphaFoldDB" id="A0A3D6BVZ4"/>
<protein>
    <submittedName>
        <fullName evidence="1">Uncharacterized protein</fullName>
    </submittedName>
</protein>
<gene>
    <name evidence="1" type="ORF">DHV22_18280</name>
</gene>
<accession>A0A3D6BVZ4</accession>
<evidence type="ECO:0000313" key="1">
    <source>
        <dbReference type="EMBL" id="HCY83393.1"/>
    </source>
</evidence>
<dbReference type="EMBL" id="DPRK01000295">
    <property type="protein sequence ID" value="HCY83393.1"/>
    <property type="molecule type" value="Genomic_DNA"/>
</dbReference>
<dbReference type="Proteomes" id="UP000263268">
    <property type="component" value="Unassembled WGS sequence"/>
</dbReference>
<dbReference type="STRING" id="1137281.D778_01384"/>
<sequence length="84" mass="9715">MKDYSTSKLESLLFRAKNAILTAKMELKEIRDGEETMLSKEAWETILAQSHKEQIEIEKELLLRETQANNANEDDEFLDSIIKG</sequence>
<name>A0A3D6BVZ4_9FLAO</name>
<organism evidence="1 2">
    <name type="scientific">Xanthomarina gelatinilytica</name>
    <dbReference type="NCBI Taxonomy" id="1137281"/>
    <lineage>
        <taxon>Bacteria</taxon>
        <taxon>Pseudomonadati</taxon>
        <taxon>Bacteroidota</taxon>
        <taxon>Flavobacteriia</taxon>
        <taxon>Flavobacteriales</taxon>
        <taxon>Flavobacteriaceae</taxon>
        <taxon>Xanthomarina</taxon>
    </lineage>
</organism>
<proteinExistence type="predicted"/>